<evidence type="ECO:0000313" key="1">
    <source>
        <dbReference type="EMBL" id="CAB5392549.1"/>
    </source>
</evidence>
<dbReference type="VEuPathDB" id="FungiDB:RhiirFUN_016865"/>
<gene>
    <name evidence="1" type="ORF">CHRIB12_LOCUS22462</name>
</gene>
<accession>A0A915ZVN7</accession>
<dbReference type="Proteomes" id="UP000684084">
    <property type="component" value="Unassembled WGS sequence"/>
</dbReference>
<dbReference type="EMBL" id="CAGKOT010000077">
    <property type="protein sequence ID" value="CAB5392549.1"/>
    <property type="molecule type" value="Genomic_DNA"/>
</dbReference>
<sequence length="72" mass="8410">MQNVVQVMVIQLIHVFLKVKTKEFYFFSLKESSTIKESSRIQHKKNSISVKSRKIGILARLAKSWAFSYLGY</sequence>
<proteinExistence type="predicted"/>
<organism evidence="1 2">
    <name type="scientific">Rhizophagus irregularis</name>
    <dbReference type="NCBI Taxonomy" id="588596"/>
    <lineage>
        <taxon>Eukaryota</taxon>
        <taxon>Fungi</taxon>
        <taxon>Fungi incertae sedis</taxon>
        <taxon>Mucoromycota</taxon>
        <taxon>Glomeromycotina</taxon>
        <taxon>Glomeromycetes</taxon>
        <taxon>Glomerales</taxon>
        <taxon>Glomeraceae</taxon>
        <taxon>Rhizophagus</taxon>
    </lineage>
</organism>
<protein>
    <submittedName>
        <fullName evidence="1">Uncharacterized protein</fullName>
    </submittedName>
</protein>
<name>A0A915ZVN7_9GLOM</name>
<comment type="caution">
    <text evidence="1">The sequence shown here is derived from an EMBL/GenBank/DDBJ whole genome shotgun (WGS) entry which is preliminary data.</text>
</comment>
<dbReference type="AlphaFoldDB" id="A0A915ZVN7"/>
<reference evidence="1" key="1">
    <citation type="submission" date="2020-05" db="EMBL/GenBank/DDBJ databases">
        <authorList>
            <person name="Rincon C."/>
            <person name="Sanders R I."/>
            <person name="Robbins C."/>
            <person name="Chaturvedi A."/>
        </authorList>
    </citation>
    <scope>NUCLEOTIDE SEQUENCE</scope>
    <source>
        <strain evidence="1">CHB12</strain>
    </source>
</reference>
<evidence type="ECO:0000313" key="2">
    <source>
        <dbReference type="Proteomes" id="UP000684084"/>
    </source>
</evidence>
<dbReference type="OrthoDB" id="10354395at2759"/>